<dbReference type="GO" id="GO:0008138">
    <property type="term" value="F:protein tyrosine/serine/threonine phosphatase activity"/>
    <property type="evidence" value="ECO:0007669"/>
    <property type="project" value="InterPro"/>
</dbReference>
<dbReference type="PANTHER" id="PTHR45682:SF5">
    <property type="entry name" value="DUAL SPECIFICITY PROTEIN PHOSPHATASE"/>
    <property type="match status" value="1"/>
</dbReference>
<evidence type="ECO:0000313" key="2">
    <source>
        <dbReference type="Proteomes" id="UP000324222"/>
    </source>
</evidence>
<dbReference type="GO" id="GO:0005737">
    <property type="term" value="C:cytoplasm"/>
    <property type="evidence" value="ECO:0007669"/>
    <property type="project" value="TreeGrafter"/>
</dbReference>
<protein>
    <submittedName>
        <fullName evidence="1">Dual specificity protein phosphatase 13 isoform B</fullName>
    </submittedName>
</protein>
<sequence length="113" mass="12820">MGMHMNFSDDEYPSEFEDLREIVTTVETPLRPIPEIRMHISRFLDGADMDEVYPKLFLGDCDAAMNEAYLRKNGITHILNAAGNTCGPAPVKTGKSFYKASIYYIINHSDKKE</sequence>
<organism evidence="1 2">
    <name type="scientific">Portunus trituberculatus</name>
    <name type="common">Swimming crab</name>
    <name type="synonym">Neptunus trituberculatus</name>
    <dbReference type="NCBI Taxonomy" id="210409"/>
    <lineage>
        <taxon>Eukaryota</taxon>
        <taxon>Metazoa</taxon>
        <taxon>Ecdysozoa</taxon>
        <taxon>Arthropoda</taxon>
        <taxon>Crustacea</taxon>
        <taxon>Multicrustacea</taxon>
        <taxon>Malacostraca</taxon>
        <taxon>Eumalacostraca</taxon>
        <taxon>Eucarida</taxon>
        <taxon>Decapoda</taxon>
        <taxon>Pleocyemata</taxon>
        <taxon>Brachyura</taxon>
        <taxon>Eubrachyura</taxon>
        <taxon>Portunoidea</taxon>
        <taxon>Portunidae</taxon>
        <taxon>Portuninae</taxon>
        <taxon>Portunus</taxon>
    </lineage>
</organism>
<dbReference type="PANTHER" id="PTHR45682">
    <property type="entry name" value="AGAP008228-PA"/>
    <property type="match status" value="1"/>
</dbReference>
<proteinExistence type="predicted"/>
<dbReference type="PRINTS" id="PR01908">
    <property type="entry name" value="ADSPHPHTASE"/>
</dbReference>
<evidence type="ECO:0000313" key="1">
    <source>
        <dbReference type="EMBL" id="MPC90853.1"/>
    </source>
</evidence>
<dbReference type="AlphaFoldDB" id="A0A5B7J8P7"/>
<dbReference type="SUPFAM" id="SSF52799">
    <property type="entry name" value="(Phosphotyrosine protein) phosphatases II"/>
    <property type="match status" value="1"/>
</dbReference>
<dbReference type="Proteomes" id="UP000324222">
    <property type="component" value="Unassembled WGS sequence"/>
</dbReference>
<gene>
    <name evidence="1" type="primary">DUSP13</name>
    <name evidence="1" type="ORF">E2C01_085856</name>
</gene>
<dbReference type="EMBL" id="VSRR010085775">
    <property type="protein sequence ID" value="MPC90853.1"/>
    <property type="molecule type" value="Genomic_DNA"/>
</dbReference>
<dbReference type="GO" id="GO:0033549">
    <property type="term" value="F:MAP kinase phosphatase activity"/>
    <property type="evidence" value="ECO:0007669"/>
    <property type="project" value="TreeGrafter"/>
</dbReference>
<dbReference type="GO" id="GO:0043409">
    <property type="term" value="P:negative regulation of MAPK cascade"/>
    <property type="evidence" value="ECO:0007669"/>
    <property type="project" value="TreeGrafter"/>
</dbReference>
<dbReference type="InterPro" id="IPR029021">
    <property type="entry name" value="Prot-tyrosine_phosphatase-like"/>
</dbReference>
<accession>A0A5B7J8P7</accession>
<dbReference type="Gene3D" id="3.90.190.10">
    <property type="entry name" value="Protein tyrosine phosphatase superfamily"/>
    <property type="match status" value="1"/>
</dbReference>
<dbReference type="InterPro" id="IPR020405">
    <property type="entry name" value="Atypical_DUSP_subfamA"/>
</dbReference>
<dbReference type="OrthoDB" id="253091at2759"/>
<name>A0A5B7J8P7_PORTR</name>
<keyword evidence="2" id="KW-1185">Reference proteome</keyword>
<reference evidence="1 2" key="1">
    <citation type="submission" date="2019-05" db="EMBL/GenBank/DDBJ databases">
        <title>Another draft genome of Portunus trituberculatus and its Hox gene families provides insights of decapod evolution.</title>
        <authorList>
            <person name="Jeong J.-H."/>
            <person name="Song I."/>
            <person name="Kim S."/>
            <person name="Choi T."/>
            <person name="Kim D."/>
            <person name="Ryu S."/>
            <person name="Kim W."/>
        </authorList>
    </citation>
    <scope>NUCLEOTIDE SEQUENCE [LARGE SCALE GENOMIC DNA]</scope>
    <source>
        <tissue evidence="1">Muscle</tissue>
    </source>
</reference>
<comment type="caution">
    <text evidence="1">The sequence shown here is derived from an EMBL/GenBank/DDBJ whole genome shotgun (WGS) entry which is preliminary data.</text>
</comment>